<dbReference type="HOGENOM" id="CLU_166849_0_0_6"/>
<evidence type="ECO:0008006" key="4">
    <source>
        <dbReference type="Google" id="ProtNLM"/>
    </source>
</evidence>
<evidence type="ECO:0000256" key="1">
    <source>
        <dbReference type="SAM" id="Coils"/>
    </source>
</evidence>
<organism evidence="2 3">
    <name type="scientific">Pseudomonas fluorescens HK44</name>
    <dbReference type="NCBI Taxonomy" id="1042209"/>
    <lineage>
        <taxon>Bacteria</taxon>
        <taxon>Pseudomonadati</taxon>
        <taxon>Pseudomonadota</taxon>
        <taxon>Gammaproteobacteria</taxon>
        <taxon>Pseudomonadales</taxon>
        <taxon>Pseudomonadaceae</taxon>
        <taxon>Pseudomonas</taxon>
    </lineage>
</organism>
<feature type="coiled-coil region" evidence="1">
    <location>
        <begin position="75"/>
        <end position="109"/>
    </location>
</feature>
<dbReference type="RefSeq" id="WP_019692494.1">
    <property type="nucleotide sequence ID" value="NZ_AFOY02000015.1"/>
</dbReference>
<protein>
    <recommendedName>
        <fullName evidence="4">DUF2892 domain-containing protein</fullName>
    </recommendedName>
</protein>
<dbReference type="eggNOG" id="ENOG5031TPW">
    <property type="taxonomic scope" value="Bacteria"/>
</dbReference>
<accession>A0A010RN81</accession>
<dbReference type="OrthoDB" id="6904375at2"/>
<keyword evidence="1" id="KW-0175">Coiled coil</keyword>
<dbReference type="EMBL" id="AFOY02000015">
    <property type="protein sequence ID" value="EXF93976.1"/>
    <property type="molecule type" value="Genomic_DNA"/>
</dbReference>
<name>A0A010RN81_PSEFL</name>
<evidence type="ECO:0000313" key="3">
    <source>
        <dbReference type="Proteomes" id="UP000022611"/>
    </source>
</evidence>
<sequence length="125" mass="13213">MNDIKRVERIDSTPFQTQPTQNVQGWERIASTAGGVVMVGKGLRRGGVFGLIEVALGGVALARGITGHSSAKSFFEKSRQDMNNVRSKIERAGAELKTLKANADAATRTATVTGNDSLKSPKAGV</sequence>
<dbReference type="Proteomes" id="UP000022611">
    <property type="component" value="Unassembled WGS sequence"/>
</dbReference>
<proteinExistence type="predicted"/>
<gene>
    <name evidence="2" type="ORF">HK44_010120</name>
</gene>
<dbReference type="PATRIC" id="fig|1042209.11.peg.4426"/>
<reference evidence="2 3" key="1">
    <citation type="journal article" date="2011" name="J. Bacteriol.">
        <title>Draft genome sequence of the polycyclic aromatic hydrocarbon-degrading, genetically engineered bioluminescent bioreporter Pseudomonas fluorescens HK44.</title>
        <authorList>
            <person name="Chauhan A."/>
            <person name="Layton A.C."/>
            <person name="Williams D.E."/>
            <person name="Smartt A.E."/>
            <person name="Ripp S."/>
            <person name="Karpinets T.V."/>
            <person name="Brown S.D."/>
            <person name="Sayler G.S."/>
        </authorList>
    </citation>
    <scope>NUCLEOTIDE SEQUENCE [LARGE SCALE GENOMIC DNA]</scope>
    <source>
        <strain evidence="2 3">HK44</strain>
    </source>
</reference>
<dbReference type="AlphaFoldDB" id="A0A010RN81"/>
<comment type="caution">
    <text evidence="2">The sequence shown here is derived from an EMBL/GenBank/DDBJ whole genome shotgun (WGS) entry which is preliminary data.</text>
</comment>
<evidence type="ECO:0000313" key="2">
    <source>
        <dbReference type="EMBL" id="EXF93976.1"/>
    </source>
</evidence>